<evidence type="ECO:0000313" key="2">
    <source>
        <dbReference type="Proteomes" id="UP001141806"/>
    </source>
</evidence>
<comment type="caution">
    <text evidence="1">The sequence shown here is derived from an EMBL/GenBank/DDBJ whole genome shotgun (WGS) entry which is preliminary data.</text>
</comment>
<dbReference type="AlphaFoldDB" id="A0A9Q0H282"/>
<name>A0A9Q0H282_9MAGN</name>
<evidence type="ECO:0000313" key="1">
    <source>
        <dbReference type="EMBL" id="KAJ4956725.1"/>
    </source>
</evidence>
<keyword evidence="2" id="KW-1185">Reference proteome</keyword>
<sequence length="99" mass="11560">MYSFSLFYAQHRKIAMNLQREPKSLWVRGCWKDLKIRMHGNQWVRKTAAAKMAVFSWLFLTATKAESLRLYALSLAWDYSRLQCLGVIISSHLVALSLH</sequence>
<gene>
    <name evidence="1" type="ORF">NE237_013508</name>
</gene>
<reference evidence="1" key="1">
    <citation type="journal article" date="2023" name="Plant J.">
        <title>The genome of the king protea, Protea cynaroides.</title>
        <authorList>
            <person name="Chang J."/>
            <person name="Duong T.A."/>
            <person name="Schoeman C."/>
            <person name="Ma X."/>
            <person name="Roodt D."/>
            <person name="Barker N."/>
            <person name="Li Z."/>
            <person name="Van de Peer Y."/>
            <person name="Mizrachi E."/>
        </authorList>
    </citation>
    <scope>NUCLEOTIDE SEQUENCE</scope>
    <source>
        <tissue evidence="1">Young leaves</tissue>
    </source>
</reference>
<dbReference type="EMBL" id="JAMYWD010000011">
    <property type="protein sequence ID" value="KAJ4956725.1"/>
    <property type="molecule type" value="Genomic_DNA"/>
</dbReference>
<dbReference type="Proteomes" id="UP001141806">
    <property type="component" value="Unassembled WGS sequence"/>
</dbReference>
<accession>A0A9Q0H282</accession>
<organism evidence="1 2">
    <name type="scientific">Protea cynaroides</name>
    <dbReference type="NCBI Taxonomy" id="273540"/>
    <lineage>
        <taxon>Eukaryota</taxon>
        <taxon>Viridiplantae</taxon>
        <taxon>Streptophyta</taxon>
        <taxon>Embryophyta</taxon>
        <taxon>Tracheophyta</taxon>
        <taxon>Spermatophyta</taxon>
        <taxon>Magnoliopsida</taxon>
        <taxon>Proteales</taxon>
        <taxon>Proteaceae</taxon>
        <taxon>Protea</taxon>
    </lineage>
</organism>
<proteinExistence type="predicted"/>
<protein>
    <submittedName>
        <fullName evidence="1">Uncharacterized protein</fullName>
    </submittedName>
</protein>